<dbReference type="PANTHER" id="PTHR36503">
    <property type="entry name" value="BLR2520 PROTEIN"/>
    <property type="match status" value="1"/>
</dbReference>
<dbReference type="PANTHER" id="PTHR36503:SF1">
    <property type="entry name" value="BLR2520 PROTEIN"/>
    <property type="match status" value="1"/>
</dbReference>
<dbReference type="CDD" id="cd07251">
    <property type="entry name" value="VOC_like"/>
    <property type="match status" value="1"/>
</dbReference>
<evidence type="ECO:0000259" key="1">
    <source>
        <dbReference type="PROSITE" id="PS51819"/>
    </source>
</evidence>
<gene>
    <name evidence="2" type="ORF">NQV15_03680</name>
</gene>
<protein>
    <submittedName>
        <fullName evidence="2">VOC family protein</fullName>
    </submittedName>
</protein>
<dbReference type="InterPro" id="IPR037523">
    <property type="entry name" value="VOC_core"/>
</dbReference>
<dbReference type="Pfam" id="PF00903">
    <property type="entry name" value="Glyoxalase"/>
    <property type="match status" value="1"/>
</dbReference>
<name>A0ABY5MF23_9ACTN</name>
<dbReference type="InterPro" id="IPR004360">
    <property type="entry name" value="Glyas_Fos-R_dOase_dom"/>
</dbReference>
<sequence length="144" mass="15733">MEQRISLITLGVADLERSRRFYEDGLGWTKGNPEPEVAFYQLTNGLVLALWGRDDLAGDARVADTGATFSGITIAFNTRTHDEVDQVLAEVEAAGGTILKPAAEQDWGGYSGYFADPDGHPWEVAFNPFWPIDESGRVRLSDAG</sequence>
<dbReference type="SUPFAM" id="SSF54593">
    <property type="entry name" value="Glyoxalase/Bleomycin resistance protein/Dihydroxybiphenyl dioxygenase"/>
    <property type="match status" value="1"/>
</dbReference>
<organism evidence="2 3">
    <name type="scientific">Aeromicrobium wangtongii</name>
    <dbReference type="NCBI Taxonomy" id="2969247"/>
    <lineage>
        <taxon>Bacteria</taxon>
        <taxon>Bacillati</taxon>
        <taxon>Actinomycetota</taxon>
        <taxon>Actinomycetes</taxon>
        <taxon>Propionibacteriales</taxon>
        <taxon>Nocardioidaceae</taxon>
        <taxon>Aeromicrobium</taxon>
    </lineage>
</organism>
<accession>A0ABY5MF23</accession>
<keyword evidence="3" id="KW-1185">Reference proteome</keyword>
<reference evidence="2 3" key="1">
    <citation type="submission" date="2022-08" db="EMBL/GenBank/DDBJ databases">
        <title>novel species in genus Aeromicrobium.</title>
        <authorList>
            <person name="Ye L."/>
        </authorList>
    </citation>
    <scope>NUCLEOTIDE SEQUENCE [LARGE SCALE GENOMIC DNA]</scope>
    <source>
        <strain evidence="3">zg-Y1379</strain>
    </source>
</reference>
<dbReference type="Proteomes" id="UP001316184">
    <property type="component" value="Chromosome"/>
</dbReference>
<dbReference type="PROSITE" id="PS51819">
    <property type="entry name" value="VOC"/>
    <property type="match status" value="1"/>
</dbReference>
<proteinExistence type="predicted"/>
<evidence type="ECO:0000313" key="3">
    <source>
        <dbReference type="Proteomes" id="UP001316184"/>
    </source>
</evidence>
<feature type="domain" description="VOC" evidence="1">
    <location>
        <begin position="4"/>
        <end position="127"/>
    </location>
</feature>
<dbReference type="EMBL" id="CP102173">
    <property type="protein sequence ID" value="UUP14426.1"/>
    <property type="molecule type" value="Genomic_DNA"/>
</dbReference>
<dbReference type="RefSeq" id="WP_232398251.1">
    <property type="nucleotide sequence ID" value="NZ_CP102173.1"/>
</dbReference>
<dbReference type="Gene3D" id="3.10.180.10">
    <property type="entry name" value="2,3-Dihydroxybiphenyl 1,2-Dioxygenase, domain 1"/>
    <property type="match status" value="1"/>
</dbReference>
<evidence type="ECO:0000313" key="2">
    <source>
        <dbReference type="EMBL" id="UUP14426.1"/>
    </source>
</evidence>
<dbReference type="InterPro" id="IPR029068">
    <property type="entry name" value="Glyas_Bleomycin-R_OHBP_Dase"/>
</dbReference>